<accession>W7U2H8</accession>
<organism evidence="1 2">
    <name type="scientific">Nannochloropsis gaditana</name>
    <dbReference type="NCBI Taxonomy" id="72520"/>
    <lineage>
        <taxon>Eukaryota</taxon>
        <taxon>Sar</taxon>
        <taxon>Stramenopiles</taxon>
        <taxon>Ochrophyta</taxon>
        <taxon>Eustigmatophyceae</taxon>
        <taxon>Eustigmatales</taxon>
        <taxon>Monodopsidaceae</taxon>
        <taxon>Nannochloropsis</taxon>
    </lineage>
</organism>
<evidence type="ECO:0000313" key="1">
    <source>
        <dbReference type="EMBL" id="EWM27046.1"/>
    </source>
</evidence>
<dbReference type="AlphaFoldDB" id="W7U2H8"/>
<protein>
    <submittedName>
        <fullName evidence="1">Uncharacterized protein</fullName>
    </submittedName>
</protein>
<dbReference type="EMBL" id="AZIL01000523">
    <property type="protein sequence ID" value="EWM27046.1"/>
    <property type="molecule type" value="Genomic_DNA"/>
</dbReference>
<sequence>MLDAHKEEQLDEGGNCAKHTINVTRSRHQEPYVVPRTVLCVRPMRSSLSSLCYYHLREAVKGQSLSYRG</sequence>
<keyword evidence="2" id="KW-1185">Reference proteome</keyword>
<comment type="caution">
    <text evidence="1">The sequence shown here is derived from an EMBL/GenBank/DDBJ whole genome shotgun (WGS) entry which is preliminary data.</text>
</comment>
<gene>
    <name evidence="1" type="ORF">Naga_100056g23</name>
</gene>
<dbReference type="Proteomes" id="UP000019335">
    <property type="component" value="Chromosome 7"/>
</dbReference>
<reference evidence="1 2" key="1">
    <citation type="journal article" date="2014" name="Mol. Plant">
        <title>Chromosome Scale Genome Assembly and Transcriptome Profiling of Nannochloropsis gaditana in Nitrogen Depletion.</title>
        <authorList>
            <person name="Corteggiani Carpinelli E."/>
            <person name="Telatin A."/>
            <person name="Vitulo N."/>
            <person name="Forcato C."/>
            <person name="D'Angelo M."/>
            <person name="Schiavon R."/>
            <person name="Vezzi A."/>
            <person name="Giacometti G.M."/>
            <person name="Morosinotto T."/>
            <person name="Valle G."/>
        </authorList>
    </citation>
    <scope>NUCLEOTIDE SEQUENCE [LARGE SCALE GENOMIC DNA]</scope>
    <source>
        <strain evidence="1 2">B-31</strain>
    </source>
</reference>
<evidence type="ECO:0000313" key="2">
    <source>
        <dbReference type="Proteomes" id="UP000019335"/>
    </source>
</evidence>
<name>W7U2H8_9STRA</name>
<proteinExistence type="predicted"/>